<dbReference type="Pfam" id="PF00440">
    <property type="entry name" value="TetR_N"/>
    <property type="match status" value="1"/>
</dbReference>
<dbReference type="KEGG" id="nbe:Back2_22660"/>
<evidence type="ECO:0000313" key="6">
    <source>
        <dbReference type="EMBL" id="BBH17979.1"/>
    </source>
</evidence>
<keyword evidence="2 4" id="KW-0238">DNA-binding</keyword>
<proteinExistence type="predicted"/>
<reference evidence="6 7" key="1">
    <citation type="submission" date="2018-11" db="EMBL/GenBank/DDBJ databases">
        <title>Complete genome sequence of Nocardioides baekrokdamisoli strain KCTC 39748.</title>
        <authorList>
            <person name="Kang S.W."/>
            <person name="Lee K.C."/>
            <person name="Kim K.K."/>
            <person name="Kim J.S."/>
            <person name="Kim D.S."/>
            <person name="Ko S.H."/>
            <person name="Yang S.H."/>
            <person name="Shin Y.K."/>
            <person name="Lee J.S."/>
        </authorList>
    </citation>
    <scope>NUCLEOTIDE SEQUENCE [LARGE SCALE GENOMIC DNA]</scope>
    <source>
        <strain evidence="6 7">KCTC 39748</strain>
    </source>
</reference>
<evidence type="ECO:0000256" key="1">
    <source>
        <dbReference type="ARBA" id="ARBA00023015"/>
    </source>
</evidence>
<dbReference type="InterPro" id="IPR023772">
    <property type="entry name" value="DNA-bd_HTH_TetR-type_CS"/>
</dbReference>
<dbReference type="GO" id="GO:0003700">
    <property type="term" value="F:DNA-binding transcription factor activity"/>
    <property type="evidence" value="ECO:0007669"/>
    <property type="project" value="TreeGrafter"/>
</dbReference>
<evidence type="ECO:0000256" key="4">
    <source>
        <dbReference type="PROSITE-ProRule" id="PRU00335"/>
    </source>
</evidence>
<evidence type="ECO:0000313" key="7">
    <source>
        <dbReference type="Proteomes" id="UP000271573"/>
    </source>
</evidence>
<dbReference type="EMBL" id="AP019307">
    <property type="protein sequence ID" value="BBH17979.1"/>
    <property type="molecule type" value="Genomic_DNA"/>
</dbReference>
<gene>
    <name evidence="6" type="ORF">Back2_22660</name>
</gene>
<keyword evidence="1" id="KW-0805">Transcription regulation</keyword>
<keyword evidence="3" id="KW-0804">Transcription</keyword>
<organism evidence="6 7">
    <name type="scientific">Nocardioides baekrokdamisoli</name>
    <dbReference type="NCBI Taxonomy" id="1804624"/>
    <lineage>
        <taxon>Bacteria</taxon>
        <taxon>Bacillati</taxon>
        <taxon>Actinomycetota</taxon>
        <taxon>Actinomycetes</taxon>
        <taxon>Propionibacteriales</taxon>
        <taxon>Nocardioidaceae</taxon>
        <taxon>Nocardioides</taxon>
    </lineage>
</organism>
<dbReference type="AlphaFoldDB" id="A0A3G9J4M6"/>
<dbReference type="InterPro" id="IPR050109">
    <property type="entry name" value="HTH-type_TetR-like_transc_reg"/>
</dbReference>
<dbReference type="PANTHER" id="PTHR30055:SF234">
    <property type="entry name" value="HTH-TYPE TRANSCRIPTIONAL REGULATOR BETI"/>
    <property type="match status" value="1"/>
</dbReference>
<dbReference type="SUPFAM" id="SSF46689">
    <property type="entry name" value="Homeodomain-like"/>
    <property type="match status" value="1"/>
</dbReference>
<feature type="domain" description="HTH tetR-type" evidence="5">
    <location>
        <begin position="1"/>
        <end position="59"/>
    </location>
</feature>
<dbReference type="PRINTS" id="PR00455">
    <property type="entry name" value="HTHTETR"/>
</dbReference>
<dbReference type="PROSITE" id="PS01081">
    <property type="entry name" value="HTH_TETR_1"/>
    <property type="match status" value="1"/>
</dbReference>
<keyword evidence="7" id="KW-1185">Reference proteome</keyword>
<evidence type="ECO:0000259" key="5">
    <source>
        <dbReference type="PROSITE" id="PS50977"/>
    </source>
</evidence>
<accession>A0A3G9J4M6</accession>
<evidence type="ECO:0000256" key="3">
    <source>
        <dbReference type="ARBA" id="ARBA00023163"/>
    </source>
</evidence>
<dbReference type="OrthoDB" id="5242390at2"/>
<evidence type="ECO:0000256" key="2">
    <source>
        <dbReference type="ARBA" id="ARBA00023125"/>
    </source>
</evidence>
<feature type="DNA-binding region" description="H-T-H motif" evidence="4">
    <location>
        <begin position="22"/>
        <end position="41"/>
    </location>
</feature>
<dbReference type="InterPro" id="IPR001647">
    <property type="entry name" value="HTH_TetR"/>
</dbReference>
<dbReference type="Gene3D" id="1.10.357.10">
    <property type="entry name" value="Tetracycline Repressor, domain 2"/>
    <property type="match status" value="1"/>
</dbReference>
<protein>
    <submittedName>
        <fullName evidence="6">TetR family transcriptional regulator</fullName>
    </submittedName>
</protein>
<dbReference type="Pfam" id="PF17918">
    <property type="entry name" value="TetR_C_15"/>
    <property type="match status" value="1"/>
</dbReference>
<dbReference type="InterPro" id="IPR009057">
    <property type="entry name" value="Homeodomain-like_sf"/>
</dbReference>
<dbReference type="PROSITE" id="PS50977">
    <property type="entry name" value="HTH_TETR_2"/>
    <property type="match status" value="1"/>
</dbReference>
<dbReference type="PANTHER" id="PTHR30055">
    <property type="entry name" value="HTH-TYPE TRANSCRIPTIONAL REGULATOR RUTR"/>
    <property type="match status" value="1"/>
</dbReference>
<dbReference type="InterPro" id="IPR041669">
    <property type="entry name" value="TetR_C_15"/>
</dbReference>
<sequence>MVERIVTAGREVLVSDGYDAFSTNRVADVADISPGSLYQYFPNKTAIIDVVIDRYMASMSEQVVAALGDRIAGPPEDLVRGVLDALVCALESDAALLHVAYEVLPLARNNPARAAVEQRVQQLATAYLAVRGLVPAPATAAWVMVLAIENLAVRWVIDRPPISREAFLDELVALVTGYLPLG</sequence>
<dbReference type="Proteomes" id="UP000271573">
    <property type="component" value="Chromosome"/>
</dbReference>
<dbReference type="GO" id="GO:0000976">
    <property type="term" value="F:transcription cis-regulatory region binding"/>
    <property type="evidence" value="ECO:0007669"/>
    <property type="project" value="TreeGrafter"/>
</dbReference>
<name>A0A3G9J4M6_9ACTN</name>